<dbReference type="Gene3D" id="1.10.530.10">
    <property type="match status" value="1"/>
</dbReference>
<dbReference type="PANTHER" id="PTHR30163:SF8">
    <property type="entry name" value="LYTIC MUREIN TRANSGLYCOSYLASE"/>
    <property type="match status" value="1"/>
</dbReference>
<dbReference type="EC" id="2.4.-.-" evidence="2"/>
<reference evidence="2" key="1">
    <citation type="submission" date="2022-10" db="EMBL/GenBank/DDBJ databases">
        <title>Rhodococcus sp.75.</title>
        <authorList>
            <person name="Sun M."/>
        </authorList>
    </citation>
    <scope>NUCLEOTIDE SEQUENCE</scope>
    <source>
        <strain evidence="2">75</strain>
    </source>
</reference>
<dbReference type="CDD" id="cd13399">
    <property type="entry name" value="Slt35-like"/>
    <property type="match status" value="1"/>
</dbReference>
<name>A0ABY6NXF4_9NOCA</name>
<dbReference type="PANTHER" id="PTHR30163">
    <property type="entry name" value="MEMBRANE-BOUND LYTIC MUREIN TRANSGLYCOSYLASE B"/>
    <property type="match status" value="1"/>
</dbReference>
<dbReference type="InterPro" id="IPR031304">
    <property type="entry name" value="SLT_2"/>
</dbReference>
<evidence type="ECO:0000313" key="3">
    <source>
        <dbReference type="Proteomes" id="UP001164965"/>
    </source>
</evidence>
<dbReference type="EMBL" id="CP110615">
    <property type="protein sequence ID" value="UZJ24072.1"/>
    <property type="molecule type" value="Genomic_DNA"/>
</dbReference>
<dbReference type="InterPro" id="IPR023346">
    <property type="entry name" value="Lysozyme-like_dom_sf"/>
</dbReference>
<dbReference type="Proteomes" id="UP001164965">
    <property type="component" value="Chromosome"/>
</dbReference>
<proteinExistence type="predicted"/>
<accession>A0ABY6NXF4</accession>
<keyword evidence="3" id="KW-1185">Reference proteome</keyword>
<dbReference type="GO" id="GO:0016757">
    <property type="term" value="F:glycosyltransferase activity"/>
    <property type="evidence" value="ECO:0007669"/>
    <property type="project" value="UniProtKB-KW"/>
</dbReference>
<dbReference type="RefSeq" id="WP_265382179.1">
    <property type="nucleotide sequence ID" value="NZ_CP110615.1"/>
</dbReference>
<sequence>MRGREYLVRAAVALVAVGALAGGVVGVRAATTTTDDTSVAAALPPVAVDGSVALDAVTSADQLTAVLPAASGLPPQQVGAAVPSQPVADATPGSPYAAWAARVAQITGIPERALEAYASAQATVASVQPQCHLSWATLAGLANIESRHGTYQGRSLGADGRSTPPIIGIPLDGGPNVRAIADTDGGVLDGDTRWDRAVGPFQFIPSTWARWGSDGDGNGTADPQDIDDAALAAGRYLCADGKDLATGDGWSRAVLSYNNSAQYLQDVFDGADRYARQSAGVS</sequence>
<dbReference type="InterPro" id="IPR043426">
    <property type="entry name" value="MltB-like"/>
</dbReference>
<organism evidence="2 3">
    <name type="scientific">Rhodococcus antarcticus</name>
    <dbReference type="NCBI Taxonomy" id="2987751"/>
    <lineage>
        <taxon>Bacteria</taxon>
        <taxon>Bacillati</taxon>
        <taxon>Actinomycetota</taxon>
        <taxon>Actinomycetes</taxon>
        <taxon>Mycobacteriales</taxon>
        <taxon>Nocardiaceae</taxon>
        <taxon>Rhodococcus</taxon>
    </lineage>
</organism>
<dbReference type="Pfam" id="PF13406">
    <property type="entry name" value="SLT_2"/>
    <property type="match status" value="1"/>
</dbReference>
<gene>
    <name evidence="2" type="ORF">RHODO2019_12940</name>
</gene>
<evidence type="ECO:0000259" key="1">
    <source>
        <dbReference type="Pfam" id="PF13406"/>
    </source>
</evidence>
<evidence type="ECO:0000313" key="2">
    <source>
        <dbReference type="EMBL" id="UZJ24072.1"/>
    </source>
</evidence>
<keyword evidence="2" id="KW-0808">Transferase</keyword>
<feature type="domain" description="Transglycosylase SLT" evidence="1">
    <location>
        <begin position="194"/>
        <end position="259"/>
    </location>
</feature>
<keyword evidence="2" id="KW-0328">Glycosyltransferase</keyword>
<dbReference type="SUPFAM" id="SSF53955">
    <property type="entry name" value="Lysozyme-like"/>
    <property type="match status" value="1"/>
</dbReference>
<protein>
    <submittedName>
        <fullName evidence="2">Lytic murein transglycosylase</fullName>
        <ecNumber evidence="2">2.4.-.-</ecNumber>
    </submittedName>
</protein>